<dbReference type="SUPFAM" id="SSF56219">
    <property type="entry name" value="DNase I-like"/>
    <property type="match status" value="1"/>
</dbReference>
<dbReference type="AlphaFoldDB" id="A0A9W2XKW0"/>
<dbReference type="OrthoDB" id="419189at2759"/>
<name>A0A9W2XKW0_BETSP</name>
<reference evidence="3" key="1">
    <citation type="submission" date="2025-08" db="UniProtKB">
        <authorList>
            <consortium name="RefSeq"/>
        </authorList>
    </citation>
    <scope>IDENTIFICATION</scope>
</reference>
<accession>A0A9W2XKW0</accession>
<dbReference type="PANTHER" id="PTHR46670:SF3">
    <property type="entry name" value="ENDONUCLEASE_EXONUCLEASE_PHOSPHATASE DOMAIN-CONTAINING PROTEIN"/>
    <property type="match status" value="1"/>
</dbReference>
<dbReference type="Proteomes" id="UP000515150">
    <property type="component" value="Chromosome 24"/>
</dbReference>
<gene>
    <name evidence="3" type="primary">LOC129603677</name>
</gene>
<evidence type="ECO:0000313" key="2">
    <source>
        <dbReference type="Proteomes" id="UP000515150"/>
    </source>
</evidence>
<dbReference type="RefSeq" id="XP_055362235.1">
    <property type="nucleotide sequence ID" value="XM_055506260.1"/>
</dbReference>
<evidence type="ECO:0000313" key="3">
    <source>
        <dbReference type="RefSeq" id="XP_055362235.1"/>
    </source>
</evidence>
<dbReference type="GeneID" id="129603677"/>
<feature type="domain" description="Endonuclease/exonuclease/phosphatase" evidence="1">
    <location>
        <begin position="7"/>
        <end position="210"/>
    </location>
</feature>
<dbReference type="PANTHER" id="PTHR46670">
    <property type="entry name" value="ENDO/EXONUCLEASE/PHOSPHATASE DOMAIN-CONTAINING PROTEIN"/>
    <property type="match status" value="1"/>
</dbReference>
<dbReference type="KEGG" id="bspl:129603677"/>
<evidence type="ECO:0000259" key="1">
    <source>
        <dbReference type="Pfam" id="PF03372"/>
    </source>
</evidence>
<dbReference type="InterPro" id="IPR005135">
    <property type="entry name" value="Endo/exonuclease/phosphatase"/>
</dbReference>
<organism evidence="2 3">
    <name type="scientific">Betta splendens</name>
    <name type="common">Siamese fighting fish</name>
    <dbReference type="NCBI Taxonomy" id="158456"/>
    <lineage>
        <taxon>Eukaryota</taxon>
        <taxon>Metazoa</taxon>
        <taxon>Chordata</taxon>
        <taxon>Craniata</taxon>
        <taxon>Vertebrata</taxon>
        <taxon>Euteleostomi</taxon>
        <taxon>Actinopterygii</taxon>
        <taxon>Neopterygii</taxon>
        <taxon>Teleostei</taxon>
        <taxon>Neoteleostei</taxon>
        <taxon>Acanthomorphata</taxon>
        <taxon>Anabantaria</taxon>
        <taxon>Anabantiformes</taxon>
        <taxon>Anabantoidei</taxon>
        <taxon>Osphronemidae</taxon>
        <taxon>Betta</taxon>
    </lineage>
</organism>
<proteinExistence type="predicted"/>
<sequence length="511" mass="58012">MKCGLLNIRSLSSKSFLINDLISDHHIDLFCLTETWLQQDEYVTLNESTPMSHINYHVPRSTGRGGGVAAVYKSDLLITPKPKHSYNSFESLTLSLSHPDSKTQKPVVFCIVYRPPAPYSEFLTEFSEFLSDLVLSTDKVIVVGDVNIHVDVDSNCLSTAFNSLIDTIGFTQQVNEPTHRFNHTLDLVLTYGVEIDNLIVLPQNPLLSDHFLLTFEFSTTDPITAGKKCYYSRCLSDNAVARFKQMIPSSFASMSCRYTENSHLNPYEQVDCLVDDAAASLRTVLETVAPLKKKTVNQRRLAPWYNSDIRSLKQRTRQLERQWRSNKINVNCIAWKDSLMKYKKALCAARKTYYSSLIEENKNNPRFLFSTVARLTKSHSCIESTIPLNLSSNDFMNYFTNKIIIRKNIQQRLLPNDRKHCLDPLTLNLLNPLSYLDSFSPITHMELTSIINSSKSSTCLLDPIPTRLLKEVLPLISSSILNQINQSLQLGYVPQAFKVAVVKPLLKKTNP</sequence>
<dbReference type="Gene3D" id="3.60.10.10">
    <property type="entry name" value="Endonuclease/exonuclease/phosphatase"/>
    <property type="match status" value="1"/>
</dbReference>
<dbReference type="Pfam" id="PF03372">
    <property type="entry name" value="Exo_endo_phos"/>
    <property type="match status" value="1"/>
</dbReference>
<dbReference type="GO" id="GO:0003824">
    <property type="term" value="F:catalytic activity"/>
    <property type="evidence" value="ECO:0007669"/>
    <property type="project" value="InterPro"/>
</dbReference>
<keyword evidence="2" id="KW-1185">Reference proteome</keyword>
<dbReference type="InterPro" id="IPR036691">
    <property type="entry name" value="Endo/exonu/phosph_ase_sf"/>
</dbReference>
<protein>
    <submittedName>
        <fullName evidence="3">Uncharacterized protein LOC129603677</fullName>
    </submittedName>
</protein>